<proteinExistence type="predicted"/>
<dbReference type="InterPro" id="IPR013750">
    <property type="entry name" value="GHMP_kinase_C_dom"/>
</dbReference>
<dbReference type="SUPFAM" id="SSF54211">
    <property type="entry name" value="Ribosomal protein S5 domain 2-like"/>
    <property type="match status" value="1"/>
</dbReference>
<dbReference type="InterPro" id="IPR014721">
    <property type="entry name" value="Ribsml_uS5_D2-typ_fold_subgr"/>
</dbReference>
<dbReference type="Proteomes" id="UP001550739">
    <property type="component" value="Unassembled WGS sequence"/>
</dbReference>
<dbReference type="Pfam" id="PF08544">
    <property type="entry name" value="GHMP_kinases_C"/>
    <property type="match status" value="1"/>
</dbReference>
<accession>A0ABV2ZCD8</accession>
<dbReference type="InterPro" id="IPR006204">
    <property type="entry name" value="GHMP_kinase_N_dom"/>
</dbReference>
<dbReference type="RefSeq" id="WP_361701308.1">
    <property type="nucleotide sequence ID" value="NZ_JBEZVE010000003.1"/>
</dbReference>
<name>A0ABV2ZCD8_9ACTN</name>
<evidence type="ECO:0000256" key="1">
    <source>
        <dbReference type="ARBA" id="ARBA00022679"/>
    </source>
</evidence>
<keyword evidence="1" id="KW-0808">Transferase</keyword>
<evidence type="ECO:0000259" key="4">
    <source>
        <dbReference type="Pfam" id="PF08544"/>
    </source>
</evidence>
<feature type="domain" description="GHMP kinase N-terminal" evidence="3">
    <location>
        <begin position="71"/>
        <end position="136"/>
    </location>
</feature>
<evidence type="ECO:0000313" key="6">
    <source>
        <dbReference type="Proteomes" id="UP001550739"/>
    </source>
</evidence>
<comment type="caution">
    <text evidence="5">The sequence shown here is derived from an EMBL/GenBank/DDBJ whole genome shotgun (WGS) entry which is preliminary data.</text>
</comment>
<organism evidence="5 6">
    <name type="scientific">Streptomyces sp. 900129855</name>
    <dbReference type="NCBI Taxonomy" id="3155129"/>
    <lineage>
        <taxon>Bacteria</taxon>
        <taxon>Bacillati</taxon>
        <taxon>Actinomycetota</taxon>
        <taxon>Actinomycetes</taxon>
        <taxon>Kitasatosporales</taxon>
        <taxon>Streptomycetaceae</taxon>
        <taxon>Streptomyces</taxon>
    </lineage>
</organism>
<evidence type="ECO:0000313" key="5">
    <source>
        <dbReference type="EMBL" id="MEU3780214.1"/>
    </source>
</evidence>
<evidence type="ECO:0000256" key="2">
    <source>
        <dbReference type="ARBA" id="ARBA00022777"/>
    </source>
</evidence>
<feature type="domain" description="GHMP kinase C-terminal" evidence="4">
    <location>
        <begin position="208"/>
        <end position="273"/>
    </location>
</feature>
<keyword evidence="6" id="KW-1185">Reference proteome</keyword>
<gene>
    <name evidence="5" type="ORF">AB0E89_06415</name>
</gene>
<dbReference type="InterPro" id="IPR020568">
    <property type="entry name" value="Ribosomal_Su5_D2-typ_SF"/>
</dbReference>
<dbReference type="Gene3D" id="3.30.230.10">
    <property type="match status" value="1"/>
</dbReference>
<evidence type="ECO:0000259" key="3">
    <source>
        <dbReference type="Pfam" id="PF00288"/>
    </source>
</evidence>
<keyword evidence="2 5" id="KW-0418">Kinase</keyword>
<protein>
    <submittedName>
        <fullName evidence="5">Kinase</fullName>
    </submittedName>
</protein>
<dbReference type="GO" id="GO:0016301">
    <property type="term" value="F:kinase activity"/>
    <property type="evidence" value="ECO:0007669"/>
    <property type="project" value="UniProtKB-KW"/>
</dbReference>
<dbReference type="EMBL" id="JBEZVE010000003">
    <property type="protein sequence ID" value="MEU3780214.1"/>
    <property type="molecule type" value="Genomic_DNA"/>
</dbReference>
<reference evidence="5 6" key="1">
    <citation type="submission" date="2024-06" db="EMBL/GenBank/DDBJ databases">
        <title>The Natural Products Discovery Center: Release of the First 8490 Sequenced Strains for Exploring Actinobacteria Biosynthetic Diversity.</title>
        <authorList>
            <person name="Kalkreuter E."/>
            <person name="Kautsar S.A."/>
            <person name="Yang D."/>
            <person name="Bader C.D."/>
            <person name="Teijaro C.N."/>
            <person name="Fluegel L."/>
            <person name="Davis C.M."/>
            <person name="Simpson J.R."/>
            <person name="Lauterbach L."/>
            <person name="Steele A.D."/>
            <person name="Gui C."/>
            <person name="Meng S."/>
            <person name="Li G."/>
            <person name="Viehrig K."/>
            <person name="Ye F."/>
            <person name="Su P."/>
            <person name="Kiefer A.F."/>
            <person name="Nichols A."/>
            <person name="Cepeda A.J."/>
            <person name="Yan W."/>
            <person name="Fan B."/>
            <person name="Jiang Y."/>
            <person name="Adhikari A."/>
            <person name="Zheng C.-J."/>
            <person name="Schuster L."/>
            <person name="Cowan T.M."/>
            <person name="Smanski M.J."/>
            <person name="Chevrette M.G."/>
            <person name="De Carvalho L.P.S."/>
            <person name="Shen B."/>
        </authorList>
    </citation>
    <scope>NUCLEOTIDE SEQUENCE [LARGE SCALE GENOMIC DNA]</scope>
    <source>
        <strain evidence="5 6">NPDC033843</strain>
    </source>
</reference>
<dbReference type="Pfam" id="PF00288">
    <property type="entry name" value="GHMP_kinases_N"/>
    <property type="match status" value="1"/>
</dbReference>
<sequence length="304" mass="31779">MAAGTGTGMGTGTAPVHHGELLQGAFTGPSGAPVRALVTLPCPLHTTRATFTPVHGGEVTVSPPRKEKARRAAELALGERHLRTGGHLDLVGDAPPGRGFGSSTSDVLAAVRAVRDALGAPLTARETARLAVRAETASDALMFEESTVLFAQREGTVVEDFGHRLPPLHVLGFGSRAGGHGVDTLALPAPRYDSAEIARFDQLRVLLRRSLRTQDAALLGAVATRSALLNQRHLPVPGLDRLLAAVRACGALGLQIAHSGDIAAFLFAPEPAAVLTPRTTRARELLRGVGVEECWEFDVGAGPR</sequence>